<dbReference type="OMA" id="WNTSMAG"/>
<dbReference type="HOGENOM" id="CLU_1317007_0_0_1"/>
<keyword evidence="3" id="KW-0472">Membrane</keyword>
<name>W1PMS3_AMBTC</name>
<dbReference type="GO" id="GO:0003723">
    <property type="term" value="F:RNA binding"/>
    <property type="evidence" value="ECO:0007669"/>
    <property type="project" value="InterPro"/>
</dbReference>
<dbReference type="Gramene" id="ERN09094">
    <property type="protein sequence ID" value="ERN09094"/>
    <property type="gene ID" value="AMTR_s00014p00068600"/>
</dbReference>
<keyword evidence="1" id="KW-0677">Repeat</keyword>
<dbReference type="GO" id="GO:0009451">
    <property type="term" value="P:RNA modification"/>
    <property type="evidence" value="ECO:0007669"/>
    <property type="project" value="InterPro"/>
</dbReference>
<dbReference type="AlphaFoldDB" id="W1PMS3"/>
<gene>
    <name evidence="4" type="ORF">AMTR_s00014p00068600</name>
</gene>
<dbReference type="EMBL" id="KI393051">
    <property type="protein sequence ID" value="ERN09094.1"/>
    <property type="molecule type" value="Genomic_DNA"/>
</dbReference>
<dbReference type="NCBIfam" id="TIGR00756">
    <property type="entry name" value="PPR"/>
    <property type="match status" value="1"/>
</dbReference>
<dbReference type="STRING" id="13333.W1PMS3"/>
<sequence length="209" mass="23190">MPQRNVTTWNSIISAYALNGQPSSALQLFLKILNMGFRPTGFTFLTILVSYVSLCHGKEAHARLIRQDLGSNLITSNALMDMYGKFGSVGYLFNMLCSMEERDRISWNTSMAGCKGEIALRLFQAMIMAGVSPDQFTLSTMITACVGLRDLRSDYATVRVFGEAEERNGPIYNAMISVYAMLVLITDAFLPFKGIMRAKIEPDGFMGAF</sequence>
<dbReference type="PANTHER" id="PTHR47926">
    <property type="entry name" value="PENTATRICOPEPTIDE REPEAT-CONTAINING PROTEIN"/>
    <property type="match status" value="1"/>
</dbReference>
<dbReference type="InterPro" id="IPR046960">
    <property type="entry name" value="PPR_At4g14850-like_plant"/>
</dbReference>
<proteinExistence type="predicted"/>
<protein>
    <recommendedName>
        <fullName evidence="6">Pentatricopeptide repeat-containing protein</fullName>
    </recommendedName>
</protein>
<dbReference type="PANTHER" id="PTHR47926:SF533">
    <property type="entry name" value="DYW DOMAIN-CONTAINING PROTEIN"/>
    <property type="match status" value="1"/>
</dbReference>
<dbReference type="Proteomes" id="UP000017836">
    <property type="component" value="Unassembled WGS sequence"/>
</dbReference>
<evidence type="ECO:0000256" key="3">
    <source>
        <dbReference type="SAM" id="Phobius"/>
    </source>
</evidence>
<feature type="repeat" description="PPR" evidence="2">
    <location>
        <begin position="5"/>
        <end position="39"/>
    </location>
</feature>
<evidence type="ECO:0008006" key="6">
    <source>
        <dbReference type="Google" id="ProtNLM"/>
    </source>
</evidence>
<dbReference type="InterPro" id="IPR011990">
    <property type="entry name" value="TPR-like_helical_dom_sf"/>
</dbReference>
<reference evidence="5" key="1">
    <citation type="journal article" date="2013" name="Science">
        <title>The Amborella genome and the evolution of flowering plants.</title>
        <authorList>
            <consortium name="Amborella Genome Project"/>
        </authorList>
    </citation>
    <scope>NUCLEOTIDE SEQUENCE [LARGE SCALE GENOMIC DNA]</scope>
</reference>
<dbReference type="Gene3D" id="1.25.40.10">
    <property type="entry name" value="Tetratricopeptide repeat domain"/>
    <property type="match status" value="2"/>
</dbReference>
<keyword evidence="3" id="KW-1133">Transmembrane helix</keyword>
<dbReference type="Pfam" id="PF01535">
    <property type="entry name" value="PPR"/>
    <property type="match status" value="1"/>
</dbReference>
<dbReference type="PROSITE" id="PS51375">
    <property type="entry name" value="PPR"/>
    <property type="match status" value="1"/>
</dbReference>
<evidence type="ECO:0000256" key="2">
    <source>
        <dbReference type="PROSITE-ProRule" id="PRU00708"/>
    </source>
</evidence>
<evidence type="ECO:0000313" key="4">
    <source>
        <dbReference type="EMBL" id="ERN09094.1"/>
    </source>
</evidence>
<accession>W1PMS3</accession>
<evidence type="ECO:0000313" key="5">
    <source>
        <dbReference type="Proteomes" id="UP000017836"/>
    </source>
</evidence>
<keyword evidence="5" id="KW-1185">Reference proteome</keyword>
<dbReference type="Pfam" id="PF13041">
    <property type="entry name" value="PPR_2"/>
    <property type="match status" value="1"/>
</dbReference>
<feature type="transmembrane region" description="Helical" evidence="3">
    <location>
        <begin position="171"/>
        <end position="190"/>
    </location>
</feature>
<dbReference type="eggNOG" id="KOG4197">
    <property type="taxonomic scope" value="Eukaryota"/>
</dbReference>
<dbReference type="InterPro" id="IPR002885">
    <property type="entry name" value="PPR_rpt"/>
</dbReference>
<evidence type="ECO:0000256" key="1">
    <source>
        <dbReference type="ARBA" id="ARBA00022737"/>
    </source>
</evidence>
<organism evidence="4 5">
    <name type="scientific">Amborella trichopoda</name>
    <dbReference type="NCBI Taxonomy" id="13333"/>
    <lineage>
        <taxon>Eukaryota</taxon>
        <taxon>Viridiplantae</taxon>
        <taxon>Streptophyta</taxon>
        <taxon>Embryophyta</taxon>
        <taxon>Tracheophyta</taxon>
        <taxon>Spermatophyta</taxon>
        <taxon>Magnoliopsida</taxon>
        <taxon>Amborellales</taxon>
        <taxon>Amborellaceae</taxon>
        <taxon>Amborella</taxon>
    </lineage>
</organism>
<keyword evidence="3" id="KW-0812">Transmembrane</keyword>